<comment type="caution">
    <text evidence="2">The sequence shown here is derived from an EMBL/GenBank/DDBJ whole genome shotgun (WGS) entry which is preliminary data.</text>
</comment>
<keyword evidence="1" id="KW-0472">Membrane</keyword>
<reference evidence="2 3" key="1">
    <citation type="journal article" date="2015" name="Genome Biol. Evol.">
        <title>The genome of winter moth (Operophtera brumata) provides a genomic perspective on sexual dimorphism and phenology.</title>
        <authorList>
            <person name="Derks M.F."/>
            <person name="Smit S."/>
            <person name="Salis L."/>
            <person name="Schijlen E."/>
            <person name="Bossers A."/>
            <person name="Mateman C."/>
            <person name="Pijl A.S."/>
            <person name="de Ridder D."/>
            <person name="Groenen M.A."/>
            <person name="Visser M.E."/>
            <person name="Megens H.J."/>
        </authorList>
    </citation>
    <scope>NUCLEOTIDE SEQUENCE [LARGE SCALE GENOMIC DNA]</scope>
    <source>
        <strain evidence="2">WM2013NL</strain>
        <tissue evidence="2">Head and thorax</tissue>
    </source>
</reference>
<sequence>MIVLGISVYSHYHSFTFFFNSAKTGHFITPSVLCVFLGLVLLLVSLFGFFGSLKQSTCMAALIEVLVQNATVLGVLGVSVMFINLLGIIFALLLARCIRKNKSEKTLMMWKIKEQFIMAREAEESMKGDHVFIEQQASSTA</sequence>
<gene>
    <name evidence="2" type="ORF">OBRU01_15560</name>
</gene>
<protein>
    <submittedName>
        <fullName evidence="2">Tetraspanin</fullName>
    </submittedName>
</protein>
<feature type="transmembrane region" description="Helical" evidence="1">
    <location>
        <begin position="27"/>
        <end position="50"/>
    </location>
</feature>
<name>A0A0L7L616_OPEBR</name>
<accession>A0A0L7L616</accession>
<evidence type="ECO:0000313" key="2">
    <source>
        <dbReference type="EMBL" id="KOB70709.1"/>
    </source>
</evidence>
<proteinExistence type="predicted"/>
<dbReference type="AlphaFoldDB" id="A0A0L7L616"/>
<evidence type="ECO:0000313" key="3">
    <source>
        <dbReference type="Proteomes" id="UP000037510"/>
    </source>
</evidence>
<dbReference type="EMBL" id="JTDY01002796">
    <property type="protein sequence ID" value="KOB70709.1"/>
    <property type="molecule type" value="Genomic_DNA"/>
</dbReference>
<dbReference type="Proteomes" id="UP000037510">
    <property type="component" value="Unassembled WGS sequence"/>
</dbReference>
<evidence type="ECO:0000256" key="1">
    <source>
        <dbReference type="SAM" id="Phobius"/>
    </source>
</evidence>
<keyword evidence="3" id="KW-1185">Reference proteome</keyword>
<feature type="transmembrane region" description="Helical" evidence="1">
    <location>
        <begin position="70"/>
        <end position="95"/>
    </location>
</feature>
<keyword evidence="1" id="KW-1133">Transmembrane helix</keyword>
<keyword evidence="1" id="KW-0812">Transmembrane</keyword>
<organism evidence="2 3">
    <name type="scientific">Operophtera brumata</name>
    <name type="common">Winter moth</name>
    <name type="synonym">Phalaena brumata</name>
    <dbReference type="NCBI Taxonomy" id="104452"/>
    <lineage>
        <taxon>Eukaryota</taxon>
        <taxon>Metazoa</taxon>
        <taxon>Ecdysozoa</taxon>
        <taxon>Arthropoda</taxon>
        <taxon>Hexapoda</taxon>
        <taxon>Insecta</taxon>
        <taxon>Pterygota</taxon>
        <taxon>Neoptera</taxon>
        <taxon>Endopterygota</taxon>
        <taxon>Lepidoptera</taxon>
        <taxon>Glossata</taxon>
        <taxon>Ditrysia</taxon>
        <taxon>Geometroidea</taxon>
        <taxon>Geometridae</taxon>
        <taxon>Larentiinae</taxon>
        <taxon>Operophtera</taxon>
    </lineage>
</organism>